<evidence type="ECO:0000256" key="2">
    <source>
        <dbReference type="ARBA" id="ARBA00022777"/>
    </source>
</evidence>
<reference evidence="5" key="1">
    <citation type="journal article" date="2019" name="Int. J. Syst. Evol. Microbiol.">
        <title>The Global Catalogue of Microorganisms (GCM) 10K type strain sequencing project: providing services to taxonomists for standard genome sequencing and annotation.</title>
        <authorList>
            <consortium name="The Broad Institute Genomics Platform"/>
            <consortium name="The Broad Institute Genome Sequencing Center for Infectious Disease"/>
            <person name="Wu L."/>
            <person name="Ma J."/>
        </authorList>
    </citation>
    <scope>NUCLEOTIDE SEQUENCE [LARGE SCALE GENOMIC DNA]</scope>
    <source>
        <strain evidence="5">JCM 16928</strain>
    </source>
</reference>
<dbReference type="SUPFAM" id="SSF53613">
    <property type="entry name" value="Ribokinase-like"/>
    <property type="match status" value="1"/>
</dbReference>
<protein>
    <submittedName>
        <fullName evidence="4">PfkB family carbohydrate kinase</fullName>
    </submittedName>
</protein>
<gene>
    <name evidence="4" type="ORF">GCM10022235_08890</name>
</gene>
<dbReference type="InterPro" id="IPR002139">
    <property type="entry name" value="Ribo/fructo_kinase"/>
</dbReference>
<dbReference type="Proteomes" id="UP001501222">
    <property type="component" value="Unassembled WGS sequence"/>
</dbReference>
<evidence type="ECO:0000259" key="3">
    <source>
        <dbReference type="Pfam" id="PF00294"/>
    </source>
</evidence>
<dbReference type="PANTHER" id="PTHR10584">
    <property type="entry name" value="SUGAR KINASE"/>
    <property type="match status" value="1"/>
</dbReference>
<proteinExistence type="predicted"/>
<feature type="domain" description="Carbohydrate kinase PfkB" evidence="3">
    <location>
        <begin position="183"/>
        <end position="475"/>
    </location>
</feature>
<dbReference type="Pfam" id="PF00294">
    <property type="entry name" value="PfkB"/>
    <property type="match status" value="1"/>
</dbReference>
<dbReference type="InterPro" id="IPR011611">
    <property type="entry name" value="PfkB_dom"/>
</dbReference>
<dbReference type="GO" id="GO:0016301">
    <property type="term" value="F:kinase activity"/>
    <property type="evidence" value="ECO:0007669"/>
    <property type="project" value="UniProtKB-KW"/>
</dbReference>
<dbReference type="EMBL" id="BAABAA010000001">
    <property type="protein sequence ID" value="GAA3543273.1"/>
    <property type="molecule type" value="Genomic_DNA"/>
</dbReference>
<keyword evidence="2 4" id="KW-0418">Kinase</keyword>
<keyword evidence="5" id="KW-1185">Reference proteome</keyword>
<comment type="caution">
    <text evidence="4">The sequence shown here is derived from an EMBL/GenBank/DDBJ whole genome shotgun (WGS) entry which is preliminary data.</text>
</comment>
<organism evidence="4 5">
    <name type="scientific">Kribbella ginsengisoli</name>
    <dbReference type="NCBI Taxonomy" id="363865"/>
    <lineage>
        <taxon>Bacteria</taxon>
        <taxon>Bacillati</taxon>
        <taxon>Actinomycetota</taxon>
        <taxon>Actinomycetes</taxon>
        <taxon>Propionibacteriales</taxon>
        <taxon>Kribbellaceae</taxon>
        <taxon>Kribbella</taxon>
    </lineage>
</organism>
<dbReference type="Gene3D" id="3.40.1190.20">
    <property type="match status" value="1"/>
</dbReference>
<sequence>MANPADLPETPESQVLTHTLLKLRMHDGLALARLQRDRRNSAPVLNLPVVGQFAATHHLELPEAALEVFRRYVGNLPTATHRIVADATLALCLYSDVYRAADVPERAIRDLESDTLGRRRAALLREWQRLHTALNEPAGLPPSDRTLRETVERRVLSQLAYHLTTSAEEAADSPSTQERRSRRVLVVGGAVMDAIFRTRRIPGHETSGRAHDFSLTPGGKGLTQAVAAARLGLDVALIAAIADDQFGDQIVAHLETEKVDVSLIKRVTNARTPFTGVFEQGQGDSIALIWRNEAEISLDVPDIDNLKEHLTNCDALLLTFEIPRETLQQALALAHADPDSRPLTIVTPGQPYLEEELSRPALHSIDYMVAHAWELEKYEPADMTRYDPDRVGKILLSRGVETLCFLGNGGGSIYSHSESMPGTLRLPTLSSLYKESSAARDAFCAALTAQLLDHNRTLTPTIARWATAAMATAAEAFAKPTSLPNRNEIEQRLRTLPS</sequence>
<evidence type="ECO:0000313" key="5">
    <source>
        <dbReference type="Proteomes" id="UP001501222"/>
    </source>
</evidence>
<dbReference type="PRINTS" id="PR00990">
    <property type="entry name" value="RIBOKINASE"/>
</dbReference>
<name>A0ABP6VZX0_9ACTN</name>
<dbReference type="RefSeq" id="WP_344837592.1">
    <property type="nucleotide sequence ID" value="NZ_BAABAA010000001.1"/>
</dbReference>
<evidence type="ECO:0000256" key="1">
    <source>
        <dbReference type="ARBA" id="ARBA00022679"/>
    </source>
</evidence>
<accession>A0ABP6VZX0</accession>
<dbReference type="InterPro" id="IPR029056">
    <property type="entry name" value="Ribokinase-like"/>
</dbReference>
<keyword evidence="1" id="KW-0808">Transferase</keyword>
<evidence type="ECO:0000313" key="4">
    <source>
        <dbReference type="EMBL" id="GAA3543273.1"/>
    </source>
</evidence>
<dbReference type="PANTHER" id="PTHR10584:SF166">
    <property type="entry name" value="RIBOKINASE"/>
    <property type="match status" value="1"/>
</dbReference>